<feature type="region of interest" description="Disordered" evidence="7">
    <location>
        <begin position="191"/>
        <end position="268"/>
    </location>
</feature>
<dbReference type="Gene3D" id="3.30.428.10">
    <property type="entry name" value="HIT-like"/>
    <property type="match status" value="1"/>
</dbReference>
<dbReference type="GO" id="GO:0003697">
    <property type="term" value="F:single-stranded DNA binding"/>
    <property type="evidence" value="ECO:0007669"/>
    <property type="project" value="TreeGrafter"/>
</dbReference>
<dbReference type="GO" id="GO:1990165">
    <property type="term" value="F:single-strand break-containing DNA binding"/>
    <property type="evidence" value="ECO:0007669"/>
    <property type="project" value="TreeGrafter"/>
</dbReference>
<feature type="compositionally biased region" description="Low complexity" evidence="7">
    <location>
        <begin position="203"/>
        <end position="214"/>
    </location>
</feature>
<dbReference type="OrthoDB" id="3512845at2759"/>
<evidence type="ECO:0000256" key="2">
    <source>
        <dbReference type="ARBA" id="ARBA00022723"/>
    </source>
</evidence>
<sequence length="959" mass="98261">MRMAKLIFPAGKLIPVPLGVVKSLGRADIARYSEAVTVSRVQCTVENVLGEDGQPSLKLTSQGSQNPTVVVGRSGQTLDLHNGQSAFLGDGASFSLISTRPDLAITVQLDRDLRVAPGGGTLQPAIVAGVTEGEADVTVPVIYGSEMTTEPTVTTPRPEGGAAQKGSVEFADARADPVATRGKVIAATANTDSYSSPSEAYTSVSGGSSAVAAGEDGDSGVDGGARSMRGATKKSSAMPPTGGSGGGGQGSSVGGKGGKAAAHGVGNHKPVSRLAPPILLLLAGLPGSGKSTFSRELLAASPVAWVHVNQDAIRGGKPGTRQQCISAVRIALEQGACCVVDRCHADADQRSAMRTVASDLGFAAHCVALQTPLELCVKRVAGRSDHPGGVQGEGSKKVVYMAAGQMKGNNWPPVASEGFASVMDCHNDADAAAAVRAWALYGRHGGDEAQTYGSIKAPALTAATAGTDDGNRNNETKPRPPAVTIAVPATHGSAKIPQKASASADADVAAAATLAMWSEYVAKRKPVSTGIMSFFKRAGTAGKQGPGGGGAAGAAMPAPKVVAFGLREMNGSEARGAAAPGGGVTAAPAGATAQANQDSKVAAMGKGPREAGGKGSPASGTVTLSGQRRPRTETAAAVAEERREKRRDVDLAQAGRGSDVAAVGGADAAAGKAGNRSVGSLQVRVKDAAGSERQGHGESVAQCSDSPAARNAFAVLMASASRQAADGHGGTSGGGGSGGDGAGPKQPKHRGGAATGDEPDPRFQLSAPWAQALRNTALHPEKAQQDVLYKDDLVVLIRDAFPKAKHHALVIARDPMLKSIADLRKEHLPMLAHMKEVASRWVQEERSKDPVTVAFKLGFHSVPSMAQLHMHAVSQDFNSPALKNKKHWNSFTTRFFMPLHVVESELASRGHITIIAHAEQEQLEGEELRCHGCTKPMKSMPELKKHIVACDAVKHLPGI</sequence>
<dbReference type="Pfam" id="PF16278">
    <property type="entry name" value="zf-C2HE"/>
    <property type="match status" value="1"/>
</dbReference>
<reference evidence="9" key="1">
    <citation type="journal article" date="2021" name="Proc. Natl. Acad. Sci. U.S.A.">
        <title>Three genomes in the algal genus Volvox reveal the fate of a haploid sex-determining region after a transition to homothallism.</title>
        <authorList>
            <person name="Yamamoto K."/>
            <person name="Hamaji T."/>
            <person name="Kawai-Toyooka H."/>
            <person name="Matsuzaki R."/>
            <person name="Takahashi F."/>
            <person name="Nishimura Y."/>
            <person name="Kawachi M."/>
            <person name="Noguchi H."/>
            <person name="Minakuchi Y."/>
            <person name="Umen J.G."/>
            <person name="Toyoda A."/>
            <person name="Nozaki H."/>
        </authorList>
    </citation>
    <scope>NUCLEOTIDE SEQUENCE</scope>
    <source>
        <strain evidence="9">NIES-3786</strain>
    </source>
</reference>
<keyword evidence="3" id="KW-0862">Zinc</keyword>
<feature type="compositionally biased region" description="Gly residues" evidence="7">
    <location>
        <begin position="727"/>
        <end position="742"/>
    </location>
</feature>
<dbReference type="FunFam" id="3.30.428.10:FF:000004">
    <property type="entry name" value="aprataxin isoform X2"/>
    <property type="match status" value="1"/>
</dbReference>
<feature type="compositionally biased region" description="Basic and acidic residues" evidence="7">
    <location>
        <begin position="469"/>
        <end position="478"/>
    </location>
</feature>
<dbReference type="GO" id="GO:0003725">
    <property type="term" value="F:double-stranded RNA binding"/>
    <property type="evidence" value="ECO:0007669"/>
    <property type="project" value="TreeGrafter"/>
</dbReference>
<dbReference type="SUPFAM" id="SSF52540">
    <property type="entry name" value="P-loop containing nucleoside triphosphate hydrolases"/>
    <property type="match status" value="1"/>
</dbReference>
<keyword evidence="2" id="KW-0479">Metal-binding</keyword>
<comment type="caution">
    <text evidence="6">Lacks conserved residue(s) required for the propagation of feature annotation.</text>
</comment>
<dbReference type="GO" id="GO:0033699">
    <property type="term" value="F:DNA 5'-adenosine monophosphate hydrolase activity"/>
    <property type="evidence" value="ECO:0007669"/>
    <property type="project" value="TreeGrafter"/>
</dbReference>
<organism evidence="9 10">
    <name type="scientific">Volvox reticuliferus</name>
    <dbReference type="NCBI Taxonomy" id="1737510"/>
    <lineage>
        <taxon>Eukaryota</taxon>
        <taxon>Viridiplantae</taxon>
        <taxon>Chlorophyta</taxon>
        <taxon>core chlorophytes</taxon>
        <taxon>Chlorophyceae</taxon>
        <taxon>CS clade</taxon>
        <taxon>Chlamydomonadales</taxon>
        <taxon>Volvocaceae</taxon>
        <taxon>Volvox</taxon>
    </lineage>
</organism>
<feature type="region of interest" description="Disordered" evidence="7">
    <location>
        <begin position="723"/>
        <end position="763"/>
    </location>
</feature>
<dbReference type="Pfam" id="PF11969">
    <property type="entry name" value="DcpS_C"/>
    <property type="match status" value="1"/>
</dbReference>
<feature type="region of interest" description="Disordered" evidence="7">
    <location>
        <begin position="573"/>
        <end position="663"/>
    </location>
</feature>
<dbReference type="InterPro" id="IPR027417">
    <property type="entry name" value="P-loop_NTPase"/>
</dbReference>
<comment type="caution">
    <text evidence="9">The sequence shown here is derived from an EMBL/GenBank/DDBJ whole genome shotgun (WGS) entry which is preliminary data.</text>
</comment>
<evidence type="ECO:0000259" key="8">
    <source>
        <dbReference type="PROSITE" id="PS51084"/>
    </source>
</evidence>
<feature type="compositionally biased region" description="Gly residues" evidence="7">
    <location>
        <begin position="242"/>
        <end position="258"/>
    </location>
</feature>
<dbReference type="InterPro" id="IPR032566">
    <property type="entry name" value="Znf-C2HE"/>
</dbReference>
<feature type="compositionally biased region" description="Polar residues" evidence="7">
    <location>
        <begin position="191"/>
        <end position="202"/>
    </location>
</feature>
<dbReference type="PANTHER" id="PTHR12486">
    <property type="entry name" value="APRATAXIN-RELATED"/>
    <property type="match status" value="1"/>
</dbReference>
<feature type="compositionally biased region" description="Basic and acidic residues" evidence="7">
    <location>
        <begin position="639"/>
        <end position="650"/>
    </location>
</feature>
<dbReference type="Proteomes" id="UP000747110">
    <property type="component" value="Unassembled WGS sequence"/>
</dbReference>
<evidence type="ECO:0000313" key="9">
    <source>
        <dbReference type="EMBL" id="GIL89971.1"/>
    </source>
</evidence>
<feature type="compositionally biased region" description="Low complexity" evidence="7">
    <location>
        <begin position="585"/>
        <end position="595"/>
    </location>
</feature>
<dbReference type="EMBL" id="BNCP01000053">
    <property type="protein sequence ID" value="GIL89971.1"/>
    <property type="molecule type" value="Genomic_DNA"/>
</dbReference>
<evidence type="ECO:0000313" key="10">
    <source>
        <dbReference type="Proteomes" id="UP000747110"/>
    </source>
</evidence>
<dbReference type="InterPro" id="IPR011146">
    <property type="entry name" value="HIT-like"/>
</dbReference>
<dbReference type="GO" id="GO:0030983">
    <property type="term" value="F:mismatched DNA binding"/>
    <property type="evidence" value="ECO:0007669"/>
    <property type="project" value="TreeGrafter"/>
</dbReference>
<dbReference type="PANTHER" id="PTHR12486:SF4">
    <property type="entry name" value="APRATAXIN"/>
    <property type="match status" value="1"/>
</dbReference>
<dbReference type="SUPFAM" id="SSF54197">
    <property type="entry name" value="HIT-like"/>
    <property type="match status" value="1"/>
</dbReference>
<comment type="subcellular location">
    <subcellularLocation>
        <location evidence="1">Nucleus</location>
    </subcellularLocation>
</comment>
<keyword evidence="10" id="KW-1185">Reference proteome</keyword>
<dbReference type="AlphaFoldDB" id="A0A8J4CWA0"/>
<evidence type="ECO:0000256" key="7">
    <source>
        <dbReference type="SAM" id="MobiDB-lite"/>
    </source>
</evidence>
<dbReference type="GO" id="GO:0005634">
    <property type="term" value="C:nucleus"/>
    <property type="evidence" value="ECO:0007669"/>
    <property type="project" value="UniProtKB-SubCell"/>
</dbReference>
<feature type="region of interest" description="Disordered" evidence="7">
    <location>
        <begin position="463"/>
        <end position="482"/>
    </location>
</feature>
<keyword evidence="5" id="KW-0539">Nucleus</keyword>
<evidence type="ECO:0000256" key="3">
    <source>
        <dbReference type="ARBA" id="ARBA00022833"/>
    </source>
</evidence>
<dbReference type="Pfam" id="PF13671">
    <property type="entry name" value="AAA_33"/>
    <property type="match status" value="1"/>
</dbReference>
<evidence type="ECO:0000256" key="1">
    <source>
        <dbReference type="ARBA" id="ARBA00004123"/>
    </source>
</evidence>
<protein>
    <recommendedName>
        <fullName evidence="8">HIT domain-containing protein</fullName>
    </recommendedName>
</protein>
<dbReference type="GO" id="GO:0046872">
    <property type="term" value="F:metal ion binding"/>
    <property type="evidence" value="ECO:0007669"/>
    <property type="project" value="UniProtKB-KW"/>
</dbReference>
<dbReference type="InterPro" id="IPR036265">
    <property type="entry name" value="HIT-like_sf"/>
</dbReference>
<accession>A0A8J4CWA0</accession>
<keyword evidence="4" id="KW-0238">DNA-binding</keyword>
<dbReference type="GO" id="GO:0047627">
    <property type="term" value="F:adenylylsulfatase activity"/>
    <property type="evidence" value="ECO:0007669"/>
    <property type="project" value="UniProtKB-ARBA"/>
</dbReference>
<dbReference type="PROSITE" id="PS51084">
    <property type="entry name" value="HIT_2"/>
    <property type="match status" value="1"/>
</dbReference>
<dbReference type="Gene3D" id="3.40.50.300">
    <property type="entry name" value="P-loop containing nucleotide triphosphate hydrolases"/>
    <property type="match status" value="1"/>
</dbReference>
<name>A0A8J4CWA0_9CHLO</name>
<proteinExistence type="predicted"/>
<feature type="domain" description="HIT" evidence="8">
    <location>
        <begin position="774"/>
        <end position="882"/>
    </location>
</feature>
<dbReference type="GO" id="GO:0000012">
    <property type="term" value="P:single strand break repair"/>
    <property type="evidence" value="ECO:0007669"/>
    <property type="project" value="TreeGrafter"/>
</dbReference>
<gene>
    <name evidence="9" type="ORF">Vretifemale_17710</name>
</gene>
<feature type="compositionally biased region" description="Low complexity" evidence="7">
    <location>
        <begin position="654"/>
        <end position="663"/>
    </location>
</feature>
<evidence type="ECO:0000256" key="4">
    <source>
        <dbReference type="ARBA" id="ARBA00023125"/>
    </source>
</evidence>
<evidence type="ECO:0000256" key="6">
    <source>
        <dbReference type="PROSITE-ProRule" id="PRU00464"/>
    </source>
</evidence>
<evidence type="ECO:0000256" key="5">
    <source>
        <dbReference type="ARBA" id="ARBA00023242"/>
    </source>
</evidence>